<keyword evidence="3" id="KW-0812">Transmembrane</keyword>
<dbReference type="GO" id="GO:0006890">
    <property type="term" value="P:retrograde vesicle-mediated transport, Golgi to endoplasmic reticulum"/>
    <property type="evidence" value="ECO:0007669"/>
    <property type="project" value="TreeGrafter"/>
</dbReference>
<evidence type="ECO:0000256" key="1">
    <source>
        <dbReference type="ARBA" id="ARBA00009105"/>
    </source>
</evidence>
<dbReference type="Pfam" id="PF11051">
    <property type="entry name" value="Mannosyl_trans3"/>
    <property type="match status" value="1"/>
</dbReference>
<dbReference type="PANTHER" id="PTHR28263">
    <property type="entry name" value="GOLGI TO ER TRAFFIC PROTEIN 2"/>
    <property type="match status" value="1"/>
</dbReference>
<reference evidence="8" key="1">
    <citation type="journal article" date="2013" name="New Phytol.">
        <title>Comparative genomic and transcriptomic analyses reveal the hemibiotrophic stage shift of Colletotrichum fungi.</title>
        <authorList>
            <person name="Gan P."/>
            <person name="Ikeda K."/>
            <person name="Irieda H."/>
            <person name="Narusaka M."/>
            <person name="O'Connell R.J."/>
            <person name="Narusaka Y."/>
            <person name="Takano Y."/>
            <person name="Kubo Y."/>
            <person name="Shirasu K."/>
        </authorList>
    </citation>
    <scope>NUCLEOTIDE SEQUENCE [LARGE SCALE GENOMIC DNA]</scope>
    <source>
        <strain evidence="8">104-T / ATCC 96160 / CBS 514.97 / LARS 414 / MAFF 240422</strain>
    </source>
</reference>
<evidence type="ECO:0000256" key="2">
    <source>
        <dbReference type="ARBA" id="ARBA00022679"/>
    </source>
</evidence>
<protein>
    <submittedName>
        <fullName evidence="7">Alpha-1,3-mannosyltransferase MNN1</fullName>
    </submittedName>
</protein>
<keyword evidence="4" id="KW-1133">Transmembrane helix</keyword>
<dbReference type="STRING" id="1213857.A0A484FZK2"/>
<name>A0A484FZK2_COLOR</name>
<feature type="compositionally biased region" description="Basic and acidic residues" evidence="6">
    <location>
        <begin position="353"/>
        <end position="371"/>
    </location>
</feature>
<accession>A0A484FZK2</accession>
<reference evidence="8" key="2">
    <citation type="journal article" date="2019" name="Mol. Plant Microbe Interact.">
        <title>Genome sequence resources for four phytopathogenic fungi from the Colletotrichum orbiculare species complex.</title>
        <authorList>
            <person name="Gan P."/>
            <person name="Tsushima A."/>
            <person name="Narusaka M."/>
            <person name="Narusaka Y."/>
            <person name="Takano Y."/>
            <person name="Kubo Y."/>
            <person name="Shirasu K."/>
        </authorList>
    </citation>
    <scope>GENOME REANNOTATION</scope>
    <source>
        <strain evidence="8">104-T / ATCC 96160 / CBS 514.97 / LARS 414 / MAFF 240422</strain>
    </source>
</reference>
<evidence type="ECO:0000256" key="3">
    <source>
        <dbReference type="ARBA" id="ARBA00022692"/>
    </source>
</evidence>
<dbReference type="GO" id="GO:0016757">
    <property type="term" value="F:glycosyltransferase activity"/>
    <property type="evidence" value="ECO:0007669"/>
    <property type="project" value="UniProtKB-KW"/>
</dbReference>
<evidence type="ECO:0000256" key="5">
    <source>
        <dbReference type="ARBA" id="ARBA00023136"/>
    </source>
</evidence>
<sequence length="798" mass="87263">MTESTPEDAAAQRAAEQIRLRKAKREAKIKAGGTDRLNKITGLGGGFQREASSPSPAPASAAASPAASASPAPVKPSASVEHADPEEIDISQHYYEPNTTPRPSAPIDPNAMDENQLRQMMLGFDRAGPGAGGAPPINPFAGAGGMPGGEDDPLMKMLSQMMAGGGPGGGGGGFPGFPGAGDAPGAGGFPAGFPGMPQSPQQAADASSAYLWRILHAIFAISLGLYIAFSTTFTGSKLEREQTALAYSYPTANDETVASVNGMEKGREVFFWIFATAEAALLTSRFFIDRGRAPPSGMVWTIVGFLPGSIKTYAETLLRYGQIFVTVRSDILDYCLNTQAQPTTRPASQPPSRPEHDDNNPKEDVPSAWKKEADSIVEQAKTLIQDPIRPPYKEKFYDLGQRVMAAREWVKFIDNAPRSAHTRVLAETVEAAIASCFPFIQNSPKHPNSKNPFSDLRSSFVPGSRGLVIPTGKGTMRYATHLIGSLQEILHSNMTIQIVYAGDEDLPPVEREKLHSRFKDVLFLDIFSVIDDTTLQLVKGGWAIKAFAALYAPFEEVLLSDADSVFVQVPESLFLDPSYATTGALLFHDRLIWQHAYAERHDWYKSQIHEPSAALNKSLVWTEDYAEEGDSGVVVVDKSRLDVLMGLLHVAWQNTYEVREEVTYKLTYGDKETWWLGLELSAASYAFEKHYGAMIGWFKEKVDEAAQRICSFVIGHVDVRDELIWYNGGLLKNKKLDPNEFGLPTHTLVGGTWEKGADRTQMSCMVGPNVKPLSRDMEWILNSSITLAQELDREFGFV</sequence>
<gene>
    <name evidence="7" type="primary">MNN1</name>
    <name evidence="7" type="ORF">Cob_v003755</name>
</gene>
<dbReference type="Pfam" id="PF08690">
    <property type="entry name" value="GET2"/>
    <property type="match status" value="1"/>
</dbReference>
<keyword evidence="5" id="KW-0472">Membrane</keyword>
<keyword evidence="8" id="KW-1185">Reference proteome</keyword>
<dbReference type="InterPro" id="IPR022751">
    <property type="entry name" value="Alpha_mannosyltransferase"/>
</dbReference>
<evidence type="ECO:0000313" key="7">
    <source>
        <dbReference type="EMBL" id="TDZ23398.1"/>
    </source>
</evidence>
<dbReference type="SUPFAM" id="SSF53448">
    <property type="entry name" value="Nucleotide-diphospho-sugar transferases"/>
    <property type="match status" value="1"/>
</dbReference>
<feature type="region of interest" description="Disordered" evidence="6">
    <location>
        <begin position="26"/>
        <end position="89"/>
    </location>
</feature>
<dbReference type="EMBL" id="AMCV02000006">
    <property type="protein sequence ID" value="TDZ23398.1"/>
    <property type="molecule type" value="Genomic_DNA"/>
</dbReference>
<comment type="caution">
    <text evidence="7">The sequence shown here is derived from an EMBL/GenBank/DDBJ whole genome shotgun (WGS) entry which is preliminary data.</text>
</comment>
<dbReference type="InterPro" id="IPR029044">
    <property type="entry name" value="Nucleotide-diphossugar_trans"/>
</dbReference>
<dbReference type="InterPro" id="IPR028143">
    <property type="entry name" value="Get2/sif1"/>
</dbReference>
<organism evidence="7 8">
    <name type="scientific">Colletotrichum orbiculare (strain 104-T / ATCC 96160 / CBS 514.97 / LARS 414 / MAFF 240422)</name>
    <name type="common">Cucumber anthracnose fungus</name>
    <name type="synonym">Colletotrichum lagenarium</name>
    <dbReference type="NCBI Taxonomy" id="1213857"/>
    <lineage>
        <taxon>Eukaryota</taxon>
        <taxon>Fungi</taxon>
        <taxon>Dikarya</taxon>
        <taxon>Ascomycota</taxon>
        <taxon>Pezizomycotina</taxon>
        <taxon>Sordariomycetes</taxon>
        <taxon>Hypocreomycetidae</taxon>
        <taxon>Glomerellales</taxon>
        <taxon>Glomerellaceae</taxon>
        <taxon>Colletotrichum</taxon>
        <taxon>Colletotrichum orbiculare species complex</taxon>
    </lineage>
</organism>
<evidence type="ECO:0000256" key="6">
    <source>
        <dbReference type="SAM" id="MobiDB-lite"/>
    </source>
</evidence>
<comment type="similarity">
    <text evidence="1">Belongs to the MNN1/MNT family.</text>
</comment>
<proteinExistence type="inferred from homology"/>
<evidence type="ECO:0000256" key="4">
    <source>
        <dbReference type="ARBA" id="ARBA00022989"/>
    </source>
</evidence>
<dbReference type="OrthoDB" id="430354at2759"/>
<dbReference type="PANTHER" id="PTHR28263:SF1">
    <property type="entry name" value="GOLGI TO ER TRAFFIC PROTEIN 2"/>
    <property type="match status" value="1"/>
</dbReference>
<keyword evidence="2" id="KW-0808">Transferase</keyword>
<dbReference type="Proteomes" id="UP000014480">
    <property type="component" value="Unassembled WGS sequence"/>
</dbReference>
<feature type="region of interest" description="Disordered" evidence="6">
    <location>
        <begin position="341"/>
        <end position="371"/>
    </location>
</feature>
<evidence type="ECO:0000313" key="8">
    <source>
        <dbReference type="Proteomes" id="UP000014480"/>
    </source>
</evidence>
<feature type="compositionally biased region" description="Low complexity" evidence="6">
    <location>
        <begin position="51"/>
        <end position="79"/>
    </location>
</feature>
<dbReference type="AlphaFoldDB" id="A0A484FZK2"/>